<feature type="region of interest" description="Disordered" evidence="1">
    <location>
        <begin position="1"/>
        <end position="107"/>
    </location>
</feature>
<evidence type="ECO:0000313" key="2">
    <source>
        <dbReference type="EMBL" id="OTF75510.1"/>
    </source>
</evidence>
<feature type="compositionally biased region" description="Polar residues" evidence="1">
    <location>
        <begin position="157"/>
        <end position="172"/>
    </location>
</feature>
<dbReference type="EMBL" id="MUJZ01041630">
    <property type="protein sequence ID" value="OTF75510.1"/>
    <property type="molecule type" value="Genomic_DNA"/>
</dbReference>
<comment type="caution">
    <text evidence="2">The sequence shown here is derived from an EMBL/GenBank/DDBJ whole genome shotgun (WGS) entry which is preliminary data.</text>
</comment>
<accession>A0A1Y3B3W8</accession>
<proteinExistence type="predicted"/>
<evidence type="ECO:0000256" key="1">
    <source>
        <dbReference type="SAM" id="MobiDB-lite"/>
    </source>
</evidence>
<feature type="region of interest" description="Disordered" evidence="1">
    <location>
        <begin position="136"/>
        <end position="186"/>
    </location>
</feature>
<feature type="non-terminal residue" evidence="2">
    <location>
        <position position="1"/>
    </location>
</feature>
<name>A0A1Y3B3W8_EURMA</name>
<dbReference type="AlphaFoldDB" id="A0A1Y3B3W8"/>
<protein>
    <submittedName>
        <fullName evidence="2">Uncharacterized protein</fullName>
    </submittedName>
</protein>
<evidence type="ECO:0000313" key="3">
    <source>
        <dbReference type="Proteomes" id="UP000194236"/>
    </source>
</evidence>
<organism evidence="2 3">
    <name type="scientific">Euroglyphus maynei</name>
    <name type="common">Mayne's house dust mite</name>
    <dbReference type="NCBI Taxonomy" id="6958"/>
    <lineage>
        <taxon>Eukaryota</taxon>
        <taxon>Metazoa</taxon>
        <taxon>Ecdysozoa</taxon>
        <taxon>Arthropoda</taxon>
        <taxon>Chelicerata</taxon>
        <taxon>Arachnida</taxon>
        <taxon>Acari</taxon>
        <taxon>Acariformes</taxon>
        <taxon>Sarcoptiformes</taxon>
        <taxon>Astigmata</taxon>
        <taxon>Psoroptidia</taxon>
        <taxon>Analgoidea</taxon>
        <taxon>Pyroglyphidae</taxon>
        <taxon>Pyroglyphinae</taxon>
        <taxon>Euroglyphus</taxon>
    </lineage>
</organism>
<dbReference type="Proteomes" id="UP000194236">
    <property type="component" value="Unassembled WGS sequence"/>
</dbReference>
<sequence>GPTFQAEGPVGPSFSAGANVGPTFQAEGPVGPSFNAGANVGPTFQAEGPVGPSFSSNGSPDTPQMRSIEVESGSLKIRPQQPARYKGSVSSIRGSKQSRRRGQAGRHLIPPAIGTQYVIMSQPVKMPIRPQSPISMGRMQAQRYSPATSRFYAPRNRPQTPTSRYSNQMIQQQKEEQFDETQQKII</sequence>
<feature type="compositionally biased region" description="Polar residues" evidence="1">
    <location>
        <begin position="53"/>
        <end position="65"/>
    </location>
</feature>
<gene>
    <name evidence="2" type="ORF">BLA29_011170</name>
</gene>
<keyword evidence="3" id="KW-1185">Reference proteome</keyword>
<reference evidence="2 3" key="1">
    <citation type="submission" date="2017-03" db="EMBL/GenBank/DDBJ databases">
        <title>Genome Survey of Euroglyphus maynei.</title>
        <authorList>
            <person name="Arlian L.G."/>
            <person name="Morgan M.S."/>
            <person name="Rider S.D."/>
        </authorList>
    </citation>
    <scope>NUCLEOTIDE SEQUENCE [LARGE SCALE GENOMIC DNA]</scope>
    <source>
        <strain evidence="2">Arlian Lab</strain>
        <tissue evidence="2">Whole body</tissue>
    </source>
</reference>